<dbReference type="PANTHER" id="PTHR43404">
    <property type="entry name" value="LIPOPOLYSACCHARIDE CHOLINEPHOSPHOTRANSFERASE LICD"/>
    <property type="match status" value="1"/>
</dbReference>
<dbReference type="Proteomes" id="UP000015101">
    <property type="component" value="Unassembled WGS sequence"/>
</dbReference>
<dbReference type="InterPro" id="IPR007074">
    <property type="entry name" value="LicD/FKTN/FKRP_NTP_transf"/>
</dbReference>
<dbReference type="EMBL" id="KB096743">
    <property type="protein sequence ID" value="ESO01520.1"/>
    <property type="molecule type" value="Genomic_DNA"/>
</dbReference>
<reference evidence="4" key="1">
    <citation type="submission" date="2012-12" db="EMBL/GenBank/DDBJ databases">
        <authorList>
            <person name="Hellsten U."/>
            <person name="Grimwood J."/>
            <person name="Chapman J.A."/>
            <person name="Shapiro H."/>
            <person name="Aerts A."/>
            <person name="Otillar R.P."/>
            <person name="Terry A.Y."/>
            <person name="Boore J.L."/>
            <person name="Simakov O."/>
            <person name="Marletaz F."/>
            <person name="Cho S.-J."/>
            <person name="Edsinger-Gonzales E."/>
            <person name="Havlak P."/>
            <person name="Kuo D.-H."/>
            <person name="Larsson T."/>
            <person name="Lv J."/>
            <person name="Arendt D."/>
            <person name="Savage R."/>
            <person name="Osoegawa K."/>
            <person name="de Jong P."/>
            <person name="Lindberg D.R."/>
            <person name="Seaver E.C."/>
            <person name="Weisblat D.A."/>
            <person name="Putnam N.H."/>
            <person name="Grigoriev I.V."/>
            <person name="Rokhsar D.S."/>
        </authorList>
    </citation>
    <scope>NUCLEOTIDE SEQUENCE</scope>
</reference>
<dbReference type="Pfam" id="PF04991">
    <property type="entry name" value="LicD"/>
    <property type="match status" value="1"/>
</dbReference>
<evidence type="ECO:0000313" key="4">
    <source>
        <dbReference type="Proteomes" id="UP000015101"/>
    </source>
</evidence>
<gene>
    <name evidence="3" type="primary">20205008</name>
    <name evidence="2" type="ORF">HELRODRAFT_174476</name>
</gene>
<dbReference type="InParanoid" id="T1F859"/>
<accession>T1F859</accession>
<name>T1F859_HELRO</name>
<reference evidence="3" key="3">
    <citation type="submission" date="2015-06" db="UniProtKB">
        <authorList>
            <consortium name="EnsemblMetazoa"/>
        </authorList>
    </citation>
    <scope>IDENTIFICATION</scope>
</reference>
<reference evidence="2 4" key="2">
    <citation type="journal article" date="2013" name="Nature">
        <title>Insights into bilaterian evolution from three spiralian genomes.</title>
        <authorList>
            <person name="Simakov O."/>
            <person name="Marletaz F."/>
            <person name="Cho S.J."/>
            <person name="Edsinger-Gonzales E."/>
            <person name="Havlak P."/>
            <person name="Hellsten U."/>
            <person name="Kuo D.H."/>
            <person name="Larsson T."/>
            <person name="Lv J."/>
            <person name="Arendt D."/>
            <person name="Savage R."/>
            <person name="Osoegawa K."/>
            <person name="de Jong P."/>
            <person name="Grimwood J."/>
            <person name="Chapman J.A."/>
            <person name="Shapiro H."/>
            <person name="Aerts A."/>
            <person name="Otillar R.P."/>
            <person name="Terry A.Y."/>
            <person name="Boore J.L."/>
            <person name="Grigoriev I.V."/>
            <person name="Lindberg D.R."/>
            <person name="Seaver E.C."/>
            <person name="Weisblat D.A."/>
            <person name="Putnam N.H."/>
            <person name="Rokhsar D.S."/>
        </authorList>
    </citation>
    <scope>NUCLEOTIDE SEQUENCE</scope>
</reference>
<protein>
    <recommendedName>
        <fullName evidence="1">LicD/FKTN/FKRP nucleotidyltransferase domain-containing protein</fullName>
    </recommendedName>
</protein>
<evidence type="ECO:0000313" key="3">
    <source>
        <dbReference type="EnsemblMetazoa" id="HelroP174476"/>
    </source>
</evidence>
<dbReference type="OrthoDB" id="419198at2759"/>
<dbReference type="EMBL" id="AMQM01004926">
    <property type="status" value="NOT_ANNOTATED_CDS"/>
    <property type="molecule type" value="Genomic_DNA"/>
</dbReference>
<feature type="domain" description="LicD/FKTN/FKRP nucleotidyltransferase" evidence="1">
    <location>
        <begin position="132"/>
        <end position="238"/>
    </location>
</feature>
<dbReference type="EnsemblMetazoa" id="HelroT174476">
    <property type="protein sequence ID" value="HelroP174476"/>
    <property type="gene ID" value="HelroG174476"/>
</dbReference>
<dbReference type="GeneID" id="20205008"/>
<dbReference type="CTD" id="20205008"/>
<dbReference type="PANTHER" id="PTHR43404:SF1">
    <property type="entry name" value="MNN4P"/>
    <property type="match status" value="1"/>
</dbReference>
<dbReference type="KEGG" id="hro:HELRODRAFT_174476"/>
<organism evidence="3 4">
    <name type="scientific">Helobdella robusta</name>
    <name type="common">Californian leech</name>
    <dbReference type="NCBI Taxonomy" id="6412"/>
    <lineage>
        <taxon>Eukaryota</taxon>
        <taxon>Metazoa</taxon>
        <taxon>Spiralia</taxon>
        <taxon>Lophotrochozoa</taxon>
        <taxon>Annelida</taxon>
        <taxon>Clitellata</taxon>
        <taxon>Hirudinea</taxon>
        <taxon>Rhynchobdellida</taxon>
        <taxon>Glossiphoniidae</taxon>
        <taxon>Helobdella</taxon>
    </lineage>
</organism>
<sequence length="327" mass="38699">MQKIIFGSALFVSLLLIYFYKFALQNVNYLDIFGKQNVNHSVIYHIQNDKTYECFESLLKHNIVEFTELKGLHFKMLTLTTPLQMDRQYLKDTDMNACEDELVYFLPKLQRDELLTMVELFRFFVHVAKISNTTFYLCGGSLVGLTRHNKLPIPWDDDIDVIVSKENLKTFMEAFQDEVELLKNSTKKMFYLTEPKMNYHENGIYKLYDLGQYTAKYKLYNFPFVDVFLYAEFKQDNISYVSDIEGSSFRRKFEAGVVLPLIKDKFLGEDVYRPYNITKYLFGDDSYLKSCLSRQYSHKFNKLFANIRENVIKNCSELESFPFHTKV</sequence>
<evidence type="ECO:0000259" key="1">
    <source>
        <dbReference type="Pfam" id="PF04991"/>
    </source>
</evidence>
<evidence type="ECO:0000313" key="2">
    <source>
        <dbReference type="EMBL" id="ESO01520.1"/>
    </source>
</evidence>
<dbReference type="RefSeq" id="XP_009020174.1">
    <property type="nucleotide sequence ID" value="XM_009021926.1"/>
</dbReference>
<keyword evidence="4" id="KW-1185">Reference proteome</keyword>
<dbReference type="HOGENOM" id="CLU_1012935_0_0_1"/>
<dbReference type="GO" id="GO:0009100">
    <property type="term" value="P:glycoprotein metabolic process"/>
    <property type="evidence" value="ECO:0007669"/>
    <property type="project" value="UniProtKB-ARBA"/>
</dbReference>
<dbReference type="AlphaFoldDB" id="T1F859"/>
<dbReference type="InterPro" id="IPR052942">
    <property type="entry name" value="LPS_cholinephosphotransferase"/>
</dbReference>
<proteinExistence type="predicted"/>